<dbReference type="PROSITE" id="PS50158">
    <property type="entry name" value="ZF_CCHC"/>
    <property type="match status" value="1"/>
</dbReference>
<evidence type="ECO:0000313" key="4">
    <source>
        <dbReference type="Proteomes" id="UP000198211"/>
    </source>
</evidence>
<dbReference type="GO" id="GO:0003676">
    <property type="term" value="F:nucleic acid binding"/>
    <property type="evidence" value="ECO:0007669"/>
    <property type="project" value="InterPro"/>
</dbReference>
<dbReference type="InterPro" id="IPR012337">
    <property type="entry name" value="RNaseH-like_sf"/>
</dbReference>
<dbReference type="Gene3D" id="4.10.60.10">
    <property type="entry name" value="Zinc finger, CCHC-type"/>
    <property type="match status" value="1"/>
</dbReference>
<dbReference type="SUPFAM" id="SSF57756">
    <property type="entry name" value="Retrovirus zinc finger-like domains"/>
    <property type="match status" value="1"/>
</dbReference>
<accession>A0A225ULA0</accession>
<dbReference type="PANTHER" id="PTHR47723">
    <property type="entry name" value="OS05G0353850 PROTEIN"/>
    <property type="match status" value="1"/>
</dbReference>
<reference evidence="4" key="1">
    <citation type="submission" date="2017-03" db="EMBL/GenBank/DDBJ databases">
        <title>Phytopthora megakarya and P. palmivora, two closely related causual agents of cacao black pod achieved similar genome size and gene model numbers by different mechanisms.</title>
        <authorList>
            <person name="Ali S."/>
            <person name="Shao J."/>
            <person name="Larry D.J."/>
            <person name="Kronmiller B."/>
            <person name="Shen D."/>
            <person name="Strem M.D."/>
            <person name="Melnick R.L."/>
            <person name="Guiltinan M.J."/>
            <person name="Tyler B.M."/>
            <person name="Meinhardt L.W."/>
            <person name="Bailey B.A."/>
        </authorList>
    </citation>
    <scope>NUCLEOTIDE SEQUENCE [LARGE SCALE GENOMIC DNA]</scope>
    <source>
        <strain evidence="4">zdho120</strain>
    </source>
</reference>
<keyword evidence="1" id="KW-0479">Metal-binding</keyword>
<dbReference type="OrthoDB" id="124070at2759"/>
<dbReference type="InterPro" id="IPR036397">
    <property type="entry name" value="RNaseH_sf"/>
</dbReference>
<proteinExistence type="predicted"/>
<dbReference type="InterPro" id="IPR036875">
    <property type="entry name" value="Znf_CCHC_sf"/>
</dbReference>
<dbReference type="InterPro" id="IPR001878">
    <property type="entry name" value="Znf_CCHC"/>
</dbReference>
<keyword evidence="4" id="KW-1185">Reference proteome</keyword>
<dbReference type="EMBL" id="NBNE01015047">
    <property type="protein sequence ID" value="OWY94017.1"/>
    <property type="molecule type" value="Genomic_DNA"/>
</dbReference>
<evidence type="ECO:0000313" key="3">
    <source>
        <dbReference type="EMBL" id="OWY94017.1"/>
    </source>
</evidence>
<dbReference type="Proteomes" id="UP000198211">
    <property type="component" value="Unassembled WGS sequence"/>
</dbReference>
<dbReference type="InterPro" id="IPR002156">
    <property type="entry name" value="RNaseH_domain"/>
</dbReference>
<keyword evidence="1" id="KW-0862">Zinc</keyword>
<dbReference type="PANTHER" id="PTHR47723:SF19">
    <property type="entry name" value="POLYNUCLEOTIDYL TRANSFERASE, RIBONUCLEASE H-LIKE SUPERFAMILY PROTEIN"/>
    <property type="match status" value="1"/>
</dbReference>
<gene>
    <name evidence="3" type="ORF">PHMEG_00036376</name>
</gene>
<dbReference type="AlphaFoldDB" id="A0A225ULA0"/>
<feature type="domain" description="CCHC-type" evidence="2">
    <location>
        <begin position="145"/>
        <end position="159"/>
    </location>
</feature>
<organism evidence="3 4">
    <name type="scientific">Phytophthora megakarya</name>
    <dbReference type="NCBI Taxonomy" id="4795"/>
    <lineage>
        <taxon>Eukaryota</taxon>
        <taxon>Sar</taxon>
        <taxon>Stramenopiles</taxon>
        <taxon>Oomycota</taxon>
        <taxon>Peronosporomycetes</taxon>
        <taxon>Peronosporales</taxon>
        <taxon>Peronosporaceae</taxon>
        <taxon>Phytophthora</taxon>
    </lineage>
</organism>
<dbReference type="SMART" id="SM00343">
    <property type="entry name" value="ZnF_C2HC"/>
    <property type="match status" value="1"/>
</dbReference>
<dbReference type="SUPFAM" id="SSF53098">
    <property type="entry name" value="Ribonuclease H-like"/>
    <property type="match status" value="1"/>
</dbReference>
<dbReference type="InterPro" id="IPR053151">
    <property type="entry name" value="RNase_H-like"/>
</dbReference>
<comment type="caution">
    <text evidence="3">The sequence shown here is derived from an EMBL/GenBank/DDBJ whole genome shotgun (WGS) entry which is preliminary data.</text>
</comment>
<name>A0A225ULA0_9STRA</name>
<dbReference type="Gene3D" id="3.30.420.10">
    <property type="entry name" value="Ribonuclease H-like superfamily/Ribonuclease H"/>
    <property type="match status" value="1"/>
</dbReference>
<dbReference type="Pfam" id="PF00098">
    <property type="entry name" value="zf-CCHC"/>
    <property type="match status" value="1"/>
</dbReference>
<dbReference type="Pfam" id="PF13456">
    <property type="entry name" value="RVT_3"/>
    <property type="match status" value="1"/>
</dbReference>
<evidence type="ECO:0000259" key="2">
    <source>
        <dbReference type="PROSITE" id="PS50158"/>
    </source>
</evidence>
<keyword evidence="1" id="KW-0863">Zinc-finger</keyword>
<protein>
    <recommendedName>
        <fullName evidence="2">CCHC-type domain-containing protein</fullName>
    </recommendedName>
</protein>
<evidence type="ECO:0000256" key="1">
    <source>
        <dbReference type="PROSITE-ProRule" id="PRU00047"/>
    </source>
</evidence>
<dbReference type="GO" id="GO:0008270">
    <property type="term" value="F:zinc ion binding"/>
    <property type="evidence" value="ECO:0007669"/>
    <property type="project" value="UniProtKB-KW"/>
</dbReference>
<dbReference type="GO" id="GO:0004523">
    <property type="term" value="F:RNA-DNA hybrid ribonuclease activity"/>
    <property type="evidence" value="ECO:0007669"/>
    <property type="project" value="InterPro"/>
</dbReference>
<sequence length="161" mass="18678">MSYHAKTTTNNQAEYRGLLQGLLQAHRSRMIPLHVVCDNKMIIEQQRKRHSPRFHESAQHYTHLYKRCRVLADKCNVLSWTHHIRSFNKTADTLANLAMNTQHSRQLQVYSRDNIVESIQLALRFDHTGQGPVTSTTDWEKNAICHRCKQPGHIAPNCPTK</sequence>